<dbReference type="EMBL" id="MTSE01000007">
    <property type="protein sequence ID" value="OUJ73173.1"/>
    <property type="molecule type" value="Genomic_DNA"/>
</dbReference>
<accession>A0A243WDK5</accession>
<dbReference type="OrthoDB" id="2057603at2"/>
<dbReference type="RefSeq" id="WP_086594936.1">
    <property type="nucleotide sequence ID" value="NZ_MTSE01000007.1"/>
</dbReference>
<evidence type="ECO:0000313" key="1">
    <source>
        <dbReference type="EMBL" id="OUJ73173.1"/>
    </source>
</evidence>
<reference evidence="1 2" key="1">
    <citation type="submission" date="2017-01" db="EMBL/GenBank/DDBJ databases">
        <title>A new Hymenobacter.</title>
        <authorList>
            <person name="Liang Y."/>
            <person name="Feng F."/>
        </authorList>
    </citation>
    <scope>NUCLEOTIDE SEQUENCE [LARGE SCALE GENOMIC DNA]</scope>
    <source>
        <strain evidence="1">MIMBbqt21</strain>
    </source>
</reference>
<name>A0A243WDK5_9BACT</name>
<dbReference type="Proteomes" id="UP000194873">
    <property type="component" value="Unassembled WGS sequence"/>
</dbReference>
<keyword evidence="2" id="KW-1185">Reference proteome</keyword>
<dbReference type="AlphaFoldDB" id="A0A243WDK5"/>
<comment type="caution">
    <text evidence="1">The sequence shown here is derived from an EMBL/GenBank/DDBJ whole genome shotgun (WGS) entry which is preliminary data.</text>
</comment>
<protein>
    <submittedName>
        <fullName evidence="1">Uncharacterized protein</fullName>
    </submittedName>
</protein>
<gene>
    <name evidence="1" type="ORF">BXP70_15210</name>
</gene>
<sequence length="112" mass="12407">MTIHLTRDSVAASDDLTSSRFIVPDSTTLPEVLQLVVAQSYLASIAGGKATWVAELQGKPIVVLAQQWQRPVFLSSELSALPVKKKALQLHFRYYTQQNPEEVLSALRQTIT</sequence>
<proteinExistence type="predicted"/>
<organism evidence="1 2">
    <name type="scientific">Hymenobacter crusticola</name>
    <dbReference type="NCBI Taxonomy" id="1770526"/>
    <lineage>
        <taxon>Bacteria</taxon>
        <taxon>Pseudomonadati</taxon>
        <taxon>Bacteroidota</taxon>
        <taxon>Cytophagia</taxon>
        <taxon>Cytophagales</taxon>
        <taxon>Hymenobacteraceae</taxon>
        <taxon>Hymenobacter</taxon>
    </lineage>
</organism>
<evidence type="ECO:0000313" key="2">
    <source>
        <dbReference type="Proteomes" id="UP000194873"/>
    </source>
</evidence>